<dbReference type="InterPro" id="IPR011701">
    <property type="entry name" value="MFS"/>
</dbReference>
<evidence type="ECO:0000256" key="2">
    <source>
        <dbReference type="ARBA" id="ARBA00022448"/>
    </source>
</evidence>
<evidence type="ECO:0000256" key="5">
    <source>
        <dbReference type="ARBA" id="ARBA00022989"/>
    </source>
</evidence>
<dbReference type="InterPro" id="IPR036259">
    <property type="entry name" value="MFS_trans_sf"/>
</dbReference>
<feature type="transmembrane region" description="Helical" evidence="7">
    <location>
        <begin position="209"/>
        <end position="228"/>
    </location>
</feature>
<gene>
    <name evidence="9" type="ORF">SAMN05421835_101166</name>
</gene>
<evidence type="ECO:0000256" key="7">
    <source>
        <dbReference type="SAM" id="Phobius"/>
    </source>
</evidence>
<dbReference type="PANTHER" id="PTHR42718:SF46">
    <property type="entry name" value="BLR6921 PROTEIN"/>
    <property type="match status" value="1"/>
</dbReference>
<evidence type="ECO:0000256" key="1">
    <source>
        <dbReference type="ARBA" id="ARBA00004651"/>
    </source>
</evidence>
<name>A0A1I3JKE5_9PSEU</name>
<evidence type="ECO:0000256" key="4">
    <source>
        <dbReference type="ARBA" id="ARBA00022692"/>
    </source>
</evidence>
<proteinExistence type="predicted"/>
<feature type="transmembrane region" description="Helical" evidence="7">
    <location>
        <begin position="101"/>
        <end position="118"/>
    </location>
</feature>
<dbReference type="SUPFAM" id="SSF103473">
    <property type="entry name" value="MFS general substrate transporter"/>
    <property type="match status" value="1"/>
</dbReference>
<protein>
    <submittedName>
        <fullName evidence="9">Major Facilitator Superfamily protein</fullName>
    </submittedName>
</protein>
<feature type="transmembrane region" description="Helical" evidence="7">
    <location>
        <begin position="175"/>
        <end position="197"/>
    </location>
</feature>
<sequence>MLAALVAGVVLLAVFAVIERRAAAPLIPSAVFARRNVRIGNALTVCIGAVVTTPLFFLSLYFQQVLGETALRAGLSLLPMLAVISLGVLVSQRLIPALGPRPLVVGGALVAAAGLWWLSGLPAHPAYVTHVLAPTLVVGAGTSLTMMPGIVAATTGVDPRHAGVASGLLNMCRQLGGALGIAALVTLASTVTGPGAANDPAAVVHGYRAALLALAALSVATAVIALFLEGNRSARR</sequence>
<feature type="transmembrane region" description="Helical" evidence="7">
    <location>
        <begin position="74"/>
        <end position="95"/>
    </location>
</feature>
<accession>A0A1I3JKE5</accession>
<keyword evidence="10" id="KW-1185">Reference proteome</keyword>
<evidence type="ECO:0000259" key="8">
    <source>
        <dbReference type="PROSITE" id="PS50850"/>
    </source>
</evidence>
<keyword evidence="2" id="KW-0813">Transport</keyword>
<evidence type="ECO:0000313" key="9">
    <source>
        <dbReference type="EMBL" id="SFI60468.1"/>
    </source>
</evidence>
<dbReference type="GO" id="GO:0005886">
    <property type="term" value="C:plasma membrane"/>
    <property type="evidence" value="ECO:0007669"/>
    <property type="project" value="UniProtKB-SubCell"/>
</dbReference>
<reference evidence="9 10" key="1">
    <citation type="submission" date="2016-10" db="EMBL/GenBank/DDBJ databases">
        <authorList>
            <person name="de Groot N.N."/>
        </authorList>
    </citation>
    <scope>NUCLEOTIDE SEQUENCE [LARGE SCALE GENOMIC DNA]</scope>
    <source>
        <strain evidence="9 10">DSM 44468</strain>
    </source>
</reference>
<dbReference type="InterPro" id="IPR020846">
    <property type="entry name" value="MFS_dom"/>
</dbReference>
<dbReference type="EMBL" id="FORP01000001">
    <property type="protein sequence ID" value="SFI60468.1"/>
    <property type="molecule type" value="Genomic_DNA"/>
</dbReference>
<feature type="domain" description="Major facilitator superfamily (MFS) profile" evidence="8">
    <location>
        <begin position="1"/>
        <end position="233"/>
    </location>
</feature>
<keyword evidence="3" id="KW-1003">Cell membrane</keyword>
<dbReference type="Pfam" id="PF07690">
    <property type="entry name" value="MFS_1"/>
    <property type="match status" value="1"/>
</dbReference>
<evidence type="ECO:0000313" key="10">
    <source>
        <dbReference type="Proteomes" id="UP000199025"/>
    </source>
</evidence>
<dbReference type="Proteomes" id="UP000199025">
    <property type="component" value="Unassembled WGS sequence"/>
</dbReference>
<keyword evidence="6 7" id="KW-0472">Membrane</keyword>
<keyword evidence="4 7" id="KW-0812">Transmembrane</keyword>
<comment type="subcellular location">
    <subcellularLocation>
        <location evidence="1">Cell membrane</location>
        <topology evidence="1">Multi-pass membrane protein</topology>
    </subcellularLocation>
</comment>
<dbReference type="PANTHER" id="PTHR42718">
    <property type="entry name" value="MAJOR FACILITATOR SUPERFAMILY MULTIDRUG TRANSPORTER MFSC"/>
    <property type="match status" value="1"/>
</dbReference>
<organism evidence="9 10">
    <name type="scientific">Amycolatopsis sacchari</name>
    <dbReference type="NCBI Taxonomy" id="115433"/>
    <lineage>
        <taxon>Bacteria</taxon>
        <taxon>Bacillati</taxon>
        <taxon>Actinomycetota</taxon>
        <taxon>Actinomycetes</taxon>
        <taxon>Pseudonocardiales</taxon>
        <taxon>Pseudonocardiaceae</taxon>
        <taxon>Amycolatopsis</taxon>
    </lineage>
</organism>
<dbReference type="PROSITE" id="PS50850">
    <property type="entry name" value="MFS"/>
    <property type="match status" value="1"/>
</dbReference>
<evidence type="ECO:0000256" key="3">
    <source>
        <dbReference type="ARBA" id="ARBA00022475"/>
    </source>
</evidence>
<feature type="transmembrane region" description="Helical" evidence="7">
    <location>
        <begin position="39"/>
        <end position="62"/>
    </location>
</feature>
<evidence type="ECO:0000256" key="6">
    <source>
        <dbReference type="ARBA" id="ARBA00023136"/>
    </source>
</evidence>
<keyword evidence="5 7" id="KW-1133">Transmembrane helix</keyword>
<dbReference type="STRING" id="115433.SAMN05421835_101166"/>
<dbReference type="AlphaFoldDB" id="A0A1I3JKE5"/>
<dbReference type="GO" id="GO:0022857">
    <property type="term" value="F:transmembrane transporter activity"/>
    <property type="evidence" value="ECO:0007669"/>
    <property type="project" value="InterPro"/>
</dbReference>
<dbReference type="Gene3D" id="1.20.1250.20">
    <property type="entry name" value="MFS general substrate transporter like domains"/>
    <property type="match status" value="1"/>
</dbReference>
<dbReference type="RefSeq" id="WP_342743444.1">
    <property type="nucleotide sequence ID" value="NZ_CBDQZW010000017.1"/>
</dbReference>